<feature type="transmembrane region" description="Helical" evidence="2">
    <location>
        <begin position="28"/>
        <end position="51"/>
    </location>
</feature>
<evidence type="ECO:0000313" key="3">
    <source>
        <dbReference type="EMBL" id="KAH0560136.1"/>
    </source>
</evidence>
<comment type="caution">
    <text evidence="3">The sequence shown here is derived from an EMBL/GenBank/DDBJ whole genome shotgun (WGS) entry which is preliminary data.</text>
</comment>
<proteinExistence type="predicted"/>
<keyword evidence="2" id="KW-1133">Transmembrane helix</keyword>
<gene>
    <name evidence="3" type="ORF">KQX54_001774</name>
</gene>
<keyword evidence="2" id="KW-0472">Membrane</keyword>
<reference evidence="3 4" key="1">
    <citation type="journal article" date="2021" name="J. Hered.">
        <title>A chromosome-level genome assembly of the parasitoid wasp, Cotesia glomerata (Hymenoptera: Braconidae).</title>
        <authorList>
            <person name="Pinto B.J."/>
            <person name="Weis J.J."/>
            <person name="Gamble T."/>
            <person name="Ode P.J."/>
            <person name="Paul R."/>
            <person name="Zaspel J.M."/>
        </authorList>
    </citation>
    <scope>NUCLEOTIDE SEQUENCE [LARGE SCALE GENOMIC DNA]</scope>
    <source>
        <strain evidence="3">CgM1</strain>
    </source>
</reference>
<name>A0AAV7IEZ4_COTGL</name>
<dbReference type="Proteomes" id="UP000826195">
    <property type="component" value="Unassembled WGS sequence"/>
</dbReference>
<evidence type="ECO:0000256" key="2">
    <source>
        <dbReference type="SAM" id="Phobius"/>
    </source>
</evidence>
<protein>
    <submittedName>
        <fullName evidence="3">Uncharacterized protein</fullName>
    </submittedName>
</protein>
<accession>A0AAV7IEZ4</accession>
<feature type="compositionally biased region" description="Low complexity" evidence="1">
    <location>
        <begin position="60"/>
        <end position="72"/>
    </location>
</feature>
<dbReference type="EMBL" id="JAHXZJ010000374">
    <property type="protein sequence ID" value="KAH0560136.1"/>
    <property type="molecule type" value="Genomic_DNA"/>
</dbReference>
<feature type="region of interest" description="Disordered" evidence="1">
    <location>
        <begin position="115"/>
        <end position="157"/>
    </location>
</feature>
<evidence type="ECO:0000256" key="1">
    <source>
        <dbReference type="SAM" id="MobiDB-lite"/>
    </source>
</evidence>
<keyword evidence="4" id="KW-1185">Reference proteome</keyword>
<evidence type="ECO:0000313" key="4">
    <source>
        <dbReference type="Proteomes" id="UP000826195"/>
    </source>
</evidence>
<organism evidence="3 4">
    <name type="scientific">Cotesia glomerata</name>
    <name type="common">Lepidopteran parasitic wasp</name>
    <name type="synonym">Apanteles glomeratus</name>
    <dbReference type="NCBI Taxonomy" id="32391"/>
    <lineage>
        <taxon>Eukaryota</taxon>
        <taxon>Metazoa</taxon>
        <taxon>Ecdysozoa</taxon>
        <taxon>Arthropoda</taxon>
        <taxon>Hexapoda</taxon>
        <taxon>Insecta</taxon>
        <taxon>Pterygota</taxon>
        <taxon>Neoptera</taxon>
        <taxon>Endopterygota</taxon>
        <taxon>Hymenoptera</taxon>
        <taxon>Apocrita</taxon>
        <taxon>Ichneumonoidea</taxon>
        <taxon>Braconidae</taxon>
        <taxon>Microgastrinae</taxon>
        <taxon>Cotesia</taxon>
    </lineage>
</organism>
<sequence length="157" mass="17925">MARNTRCLAYIHNNNTLNVTRSKQRYSIMIFATQTITLHHVLAIAILHFVYIASNISSSENESTEGTAGTTNILPTIDKDINPESKDLSSQLLFYEMLRNEVSRGQRKEVFQAPEARSLGLRGGNGDLTDTFDRKRTRDRRNRSSVNVHRCSWNRDP</sequence>
<keyword evidence="2" id="KW-0812">Transmembrane</keyword>
<dbReference type="AlphaFoldDB" id="A0AAV7IEZ4"/>
<feature type="region of interest" description="Disordered" evidence="1">
    <location>
        <begin position="60"/>
        <end position="84"/>
    </location>
</feature>